<organism evidence="3 4">
    <name type="scientific">Microlunatus ginsengisoli</name>
    <dbReference type="NCBI Taxonomy" id="363863"/>
    <lineage>
        <taxon>Bacteria</taxon>
        <taxon>Bacillati</taxon>
        <taxon>Actinomycetota</taxon>
        <taxon>Actinomycetes</taxon>
        <taxon>Propionibacteriales</taxon>
        <taxon>Propionibacteriaceae</taxon>
        <taxon>Microlunatus</taxon>
    </lineage>
</organism>
<feature type="transmembrane region" description="Helical" evidence="2">
    <location>
        <begin position="51"/>
        <end position="71"/>
    </location>
</feature>
<keyword evidence="2" id="KW-0472">Membrane</keyword>
<dbReference type="Proteomes" id="UP001501490">
    <property type="component" value="Unassembled WGS sequence"/>
</dbReference>
<sequence>MAAGQRPRACHARKTHDPRGAPITESIIAPGFHTSAETPRLTRPAYQTQRVLESVPALLLVLPVVIPILLFETSHRLAYVAFSAYLAFWLAASLSLAVRQAIEYRTMKRYRELNWEARLRHLNDPYARMHELADQPRLDPSEAEELQALNVWTHSGPEVPAPDEVHHLIVIPVYSEGRAILEQSLEAILAANYAADRLMICLTFEARSPIWNEERIEQLRATYGGRFGRFLTTRHPDGLPGEGRVKGANISWGAQEARRELLRDGIRDHQVIVSAFDADTRPSPHYFQVLSYTYLTNPNRDVDSYQPVLLFHNNAWEVTSASRLVGYIASMWTLVDSTRPKRLRIFSSHAMGMRALVGVDFWSTNVIPDDSRQYWRMYFGTNGRAKTVPLHLPVYLDAVQSHSWWATMREQYRQIRRWSYGVIDFPYIMEQNLTNQRIPLRDKAMQTFRQLSQFHLWATVPLLLLSLRLMVNYLGPTVTRSSESIAELAAHANYDWSTSPLVEIASRVNSLAPVLTVVSLVISAVVALKLLPKRPRHRGPQTWVKMVLEFCALPIVAPVFFCLPAIDAQVRLLFRRYLGFRVTVKLRSDIAHRIR</sequence>
<feature type="transmembrane region" description="Helical" evidence="2">
    <location>
        <begin position="543"/>
        <end position="566"/>
    </location>
</feature>
<evidence type="ECO:0000256" key="1">
    <source>
        <dbReference type="SAM" id="MobiDB-lite"/>
    </source>
</evidence>
<feature type="transmembrane region" description="Helical" evidence="2">
    <location>
        <begin position="511"/>
        <end position="531"/>
    </location>
</feature>
<dbReference type="PANTHER" id="PTHR36851">
    <property type="entry name" value="UNNAMED PRODUCT"/>
    <property type="match status" value="1"/>
</dbReference>
<feature type="region of interest" description="Disordered" evidence="1">
    <location>
        <begin position="1"/>
        <end position="22"/>
    </location>
</feature>
<feature type="transmembrane region" description="Helical" evidence="2">
    <location>
        <begin position="454"/>
        <end position="474"/>
    </location>
</feature>
<evidence type="ECO:0000313" key="3">
    <source>
        <dbReference type="EMBL" id="GAA3624170.1"/>
    </source>
</evidence>
<name>A0ABP7A3G7_9ACTN</name>
<dbReference type="SUPFAM" id="SSF53448">
    <property type="entry name" value="Nucleotide-diphospho-sugar transferases"/>
    <property type="match status" value="1"/>
</dbReference>
<reference evidence="4" key="1">
    <citation type="journal article" date="2019" name="Int. J. Syst. Evol. Microbiol.">
        <title>The Global Catalogue of Microorganisms (GCM) 10K type strain sequencing project: providing services to taxonomists for standard genome sequencing and annotation.</title>
        <authorList>
            <consortium name="The Broad Institute Genomics Platform"/>
            <consortium name="The Broad Institute Genome Sequencing Center for Infectious Disease"/>
            <person name="Wu L."/>
            <person name="Ma J."/>
        </authorList>
    </citation>
    <scope>NUCLEOTIDE SEQUENCE [LARGE SCALE GENOMIC DNA]</scope>
    <source>
        <strain evidence="4">JCM 16929</strain>
    </source>
</reference>
<dbReference type="InterPro" id="IPR029044">
    <property type="entry name" value="Nucleotide-diphossugar_trans"/>
</dbReference>
<feature type="transmembrane region" description="Helical" evidence="2">
    <location>
        <begin position="77"/>
        <end position="98"/>
    </location>
</feature>
<gene>
    <name evidence="3" type="ORF">GCM10022236_28140</name>
</gene>
<keyword evidence="4" id="KW-1185">Reference proteome</keyword>
<evidence type="ECO:0000256" key="2">
    <source>
        <dbReference type="SAM" id="Phobius"/>
    </source>
</evidence>
<dbReference type="PANTHER" id="PTHR36851:SF1">
    <property type="entry name" value="GLYCO_TRANS_2-LIKE DOMAIN-CONTAINING PROTEIN"/>
    <property type="match status" value="1"/>
</dbReference>
<comment type="caution">
    <text evidence="3">The sequence shown here is derived from an EMBL/GenBank/DDBJ whole genome shotgun (WGS) entry which is preliminary data.</text>
</comment>
<dbReference type="Gene3D" id="3.90.550.10">
    <property type="entry name" value="Spore Coat Polysaccharide Biosynthesis Protein SpsA, Chain A"/>
    <property type="match status" value="1"/>
</dbReference>
<dbReference type="EMBL" id="BAABAB010000020">
    <property type="protein sequence ID" value="GAA3624170.1"/>
    <property type="molecule type" value="Genomic_DNA"/>
</dbReference>
<keyword evidence="2" id="KW-0812">Transmembrane</keyword>
<evidence type="ECO:0008006" key="5">
    <source>
        <dbReference type="Google" id="ProtNLM"/>
    </source>
</evidence>
<keyword evidence="2" id="KW-1133">Transmembrane helix</keyword>
<accession>A0ABP7A3G7</accession>
<protein>
    <recommendedName>
        <fullName evidence="5">Glycosyltransferase 2-like domain-containing protein</fullName>
    </recommendedName>
</protein>
<proteinExistence type="predicted"/>
<evidence type="ECO:0000313" key="4">
    <source>
        <dbReference type="Proteomes" id="UP001501490"/>
    </source>
</evidence>